<dbReference type="Proteomes" id="UP000257143">
    <property type="component" value="Unassembled WGS sequence"/>
</dbReference>
<comment type="caution">
    <text evidence="1">The sequence shown here is derived from an EMBL/GenBank/DDBJ whole genome shotgun (WGS) entry which is preliminary data.</text>
</comment>
<dbReference type="RefSeq" id="WP_115773098.1">
    <property type="nucleotide sequence ID" value="NZ_PIOC01000016.1"/>
</dbReference>
<sequence>MDSKFFVKTFVISLMLTIPFSNHITALVQESNHFPISFKINMLPWQEVDKMIPNKATFTIIDFETGLSFNVQRRAGESHADVQPLTKKDTQIMKEIYNNTWSWKRRAVIVKVNDQMVAASMHGMPHGAGALNNGFPGHFCVHFIGSKTHRSNKEDPAHKIMILRAGNQLDEYLTKVNPEELIQIFVIAMNQKDDYLLDRTFTKSDHQQDFHKLVVDITRIDIIEMELSESQHKENNDLLVKIPVEIKMMTKEDGIVKKTVQFTIQRTGIMDRWLINRDALYEEFS</sequence>
<dbReference type="AlphaFoldDB" id="A0A3D8PTP8"/>
<accession>A0A3D8PTP8</accession>
<evidence type="ECO:0000313" key="2">
    <source>
        <dbReference type="Proteomes" id="UP000257143"/>
    </source>
</evidence>
<dbReference type="EMBL" id="PIOC01000016">
    <property type="protein sequence ID" value="RDW18638.1"/>
    <property type="molecule type" value="Genomic_DNA"/>
</dbReference>
<dbReference type="OrthoDB" id="529831at2"/>
<proteinExistence type="predicted"/>
<gene>
    <name evidence="1" type="ORF">CWR48_09945</name>
</gene>
<organism evidence="1 2">
    <name type="scientific">Oceanobacillus arenosus</name>
    <dbReference type="NCBI Taxonomy" id="1229153"/>
    <lineage>
        <taxon>Bacteria</taxon>
        <taxon>Bacillati</taxon>
        <taxon>Bacillota</taxon>
        <taxon>Bacilli</taxon>
        <taxon>Bacillales</taxon>
        <taxon>Bacillaceae</taxon>
        <taxon>Oceanobacillus</taxon>
    </lineage>
</organism>
<reference evidence="2" key="1">
    <citation type="submission" date="2017-11" db="EMBL/GenBank/DDBJ databases">
        <authorList>
            <person name="Zhu W."/>
        </authorList>
    </citation>
    <scope>NUCLEOTIDE SEQUENCE [LARGE SCALE GENOMIC DNA]</scope>
    <source>
        <strain evidence="2">CAU 1183</strain>
    </source>
</reference>
<protein>
    <submittedName>
        <fullName evidence="1">Uncharacterized protein</fullName>
    </submittedName>
</protein>
<keyword evidence="2" id="KW-1185">Reference proteome</keyword>
<name>A0A3D8PTP8_9BACI</name>
<evidence type="ECO:0000313" key="1">
    <source>
        <dbReference type="EMBL" id="RDW18638.1"/>
    </source>
</evidence>